<organism evidence="2 3">
    <name type="scientific">Moorena producens PAL-8-15-08-1</name>
    <dbReference type="NCBI Taxonomy" id="1458985"/>
    <lineage>
        <taxon>Bacteria</taxon>
        <taxon>Bacillati</taxon>
        <taxon>Cyanobacteriota</taxon>
        <taxon>Cyanophyceae</taxon>
        <taxon>Coleofasciculales</taxon>
        <taxon>Coleofasciculaceae</taxon>
        <taxon>Moorena</taxon>
    </lineage>
</organism>
<keyword evidence="2" id="KW-0540">Nuclease</keyword>
<dbReference type="GO" id="GO:0008270">
    <property type="term" value="F:zinc ion binding"/>
    <property type="evidence" value="ECO:0007669"/>
    <property type="project" value="InterPro"/>
</dbReference>
<keyword evidence="2" id="KW-0255">Endonuclease</keyword>
<feature type="domain" description="Reverse transcriptase" evidence="1">
    <location>
        <begin position="1"/>
        <end position="81"/>
    </location>
</feature>
<dbReference type="PROSITE" id="PS50878">
    <property type="entry name" value="RT_POL"/>
    <property type="match status" value="1"/>
</dbReference>
<sequence>MENRIKKYAESMNGRKATNRKALNLIRYADDFVIMHKDQKVVEECQRIINEWLNDMGLELKPSKTKITHTFDGFDFLGFNIRQYKVGKNHSKQGFKTIIKPSKEKVLEHYKQLSKVIERHKAAPQEALISRLKPIIRGWSNYYRGVCSKETFKTVGNLLWNKLQRWGYRRHPNKSKSWVINKYWGTIERDNWMFMTEDGNYLPRHAKTEIVRHIKVQDTRSPYDGDLIYWNTRMRKHPEMTTQKGRLLERQEGKCTHCGLTFRDGDLLEKHHITPRALGGNNSDKNLELLHLHCHDAKHGRKLSSNELDENPF</sequence>
<keyword evidence="2" id="KW-0378">Hydrolase</keyword>
<dbReference type="InterPro" id="IPR043502">
    <property type="entry name" value="DNA/RNA_pol_sf"/>
</dbReference>
<dbReference type="InterPro" id="IPR051083">
    <property type="entry name" value="GrpII_Intron_Splice-Mob/Def"/>
</dbReference>
<dbReference type="Pfam" id="PF00078">
    <property type="entry name" value="RVT_1"/>
    <property type="match status" value="1"/>
</dbReference>
<name>A0A1D8TP59_9CYAN</name>
<dbReference type="InterPro" id="IPR000477">
    <property type="entry name" value="RT_dom"/>
</dbReference>
<dbReference type="InterPro" id="IPR013597">
    <property type="entry name" value="Mat_intron_G2"/>
</dbReference>
<dbReference type="EMBL" id="CP017599">
    <property type="protein sequence ID" value="AOW99175.1"/>
    <property type="molecule type" value="Genomic_DNA"/>
</dbReference>
<dbReference type="InterPro" id="IPR003615">
    <property type="entry name" value="HNH_nuc"/>
</dbReference>
<dbReference type="STRING" id="1458985.BJP34_06675"/>
<dbReference type="CDD" id="cd00085">
    <property type="entry name" value="HNHc"/>
    <property type="match status" value="1"/>
</dbReference>
<dbReference type="Gene3D" id="1.10.30.50">
    <property type="match status" value="1"/>
</dbReference>
<dbReference type="InterPro" id="IPR002711">
    <property type="entry name" value="HNH"/>
</dbReference>
<proteinExistence type="predicted"/>
<dbReference type="SUPFAM" id="SSF56672">
    <property type="entry name" value="DNA/RNA polymerases"/>
    <property type="match status" value="1"/>
</dbReference>
<gene>
    <name evidence="2" type="ORF">BJP34_06675</name>
</gene>
<dbReference type="RefSeq" id="WP_070391667.1">
    <property type="nucleotide sequence ID" value="NZ_CP017599.1"/>
</dbReference>
<dbReference type="PANTHER" id="PTHR34047">
    <property type="entry name" value="NUCLEAR INTRON MATURASE 1, MITOCHONDRIAL-RELATED"/>
    <property type="match status" value="1"/>
</dbReference>
<accession>A0A1D8TP59</accession>
<dbReference type="SMART" id="SM00507">
    <property type="entry name" value="HNHc"/>
    <property type="match status" value="1"/>
</dbReference>
<dbReference type="Pfam" id="PF08388">
    <property type="entry name" value="GIIM"/>
    <property type="match status" value="1"/>
</dbReference>
<dbReference type="GO" id="GO:0004519">
    <property type="term" value="F:endonuclease activity"/>
    <property type="evidence" value="ECO:0007669"/>
    <property type="project" value="UniProtKB-KW"/>
</dbReference>
<dbReference type="Pfam" id="PF01844">
    <property type="entry name" value="HNH"/>
    <property type="match status" value="1"/>
</dbReference>
<dbReference type="PANTHER" id="PTHR34047:SF10">
    <property type="entry name" value="GROUP II INTRON-ASSOCIATED OPEN READING FRAME"/>
    <property type="match status" value="1"/>
</dbReference>
<evidence type="ECO:0000313" key="2">
    <source>
        <dbReference type="EMBL" id="AOW99175.1"/>
    </source>
</evidence>
<dbReference type="KEGG" id="mpro:BJP34_06675"/>
<evidence type="ECO:0000313" key="3">
    <source>
        <dbReference type="Proteomes" id="UP000177870"/>
    </source>
</evidence>
<dbReference type="Proteomes" id="UP000177870">
    <property type="component" value="Chromosome"/>
</dbReference>
<dbReference type="GO" id="GO:0003676">
    <property type="term" value="F:nucleic acid binding"/>
    <property type="evidence" value="ECO:0007669"/>
    <property type="project" value="InterPro"/>
</dbReference>
<reference evidence="3" key="1">
    <citation type="submission" date="2016-10" db="EMBL/GenBank/DDBJ databases">
        <title>Comparative genomics uncovers the prolific and rare metabolic potential of the cyanobacterial genus Moorea.</title>
        <authorList>
            <person name="Leao T."/>
            <person name="Castelao G."/>
            <person name="Korobeynikov A."/>
            <person name="Monroe E.A."/>
            <person name="Podell S."/>
            <person name="Glukhov E."/>
            <person name="Allen E."/>
            <person name="Gerwick W.H."/>
            <person name="Gerwick L."/>
        </authorList>
    </citation>
    <scope>NUCLEOTIDE SEQUENCE [LARGE SCALE GENOMIC DNA]</scope>
    <source>
        <strain evidence="3">PAL-8-15-08-1</strain>
    </source>
</reference>
<dbReference type="AlphaFoldDB" id="A0A1D8TP59"/>
<protein>
    <submittedName>
        <fullName evidence="2">Restriction endonuclease</fullName>
    </submittedName>
</protein>
<evidence type="ECO:0000259" key="1">
    <source>
        <dbReference type="PROSITE" id="PS50878"/>
    </source>
</evidence>